<dbReference type="Proteomes" id="UP000233469">
    <property type="component" value="Unassembled WGS sequence"/>
</dbReference>
<reference evidence="2 3" key="2">
    <citation type="submission" date="2017-10" db="EMBL/GenBank/DDBJ databases">
        <title>Extensive intraspecific genome diversity in a model arbuscular mycorrhizal fungus.</title>
        <authorList>
            <person name="Chen E.C.H."/>
            <person name="Morin E."/>
            <person name="Baudet D."/>
            <person name="Noel J."/>
            <person name="Ndikumana S."/>
            <person name="Charron P."/>
            <person name="St-Onge C."/>
            <person name="Giorgi J."/>
            <person name="Grigoriev I.V."/>
            <person name="Roux C."/>
            <person name="Martin F.M."/>
            <person name="Corradi N."/>
        </authorList>
    </citation>
    <scope>NUCLEOTIDE SEQUENCE [LARGE SCALE GENOMIC DNA]</scope>
    <source>
        <strain evidence="2 3">C2</strain>
    </source>
</reference>
<gene>
    <name evidence="2" type="ORF">RhiirC2_754484</name>
</gene>
<reference evidence="2 3" key="1">
    <citation type="submission" date="2016-04" db="EMBL/GenBank/DDBJ databases">
        <title>Genome analyses suggest a sexual origin of heterokaryosis in a supposedly ancient asexual fungus.</title>
        <authorList>
            <person name="Ropars J."/>
            <person name="Sedzielewska K."/>
            <person name="Noel J."/>
            <person name="Charron P."/>
            <person name="Farinelli L."/>
            <person name="Marton T."/>
            <person name="Kruger M."/>
            <person name="Pelin A."/>
            <person name="Brachmann A."/>
            <person name="Corradi N."/>
        </authorList>
    </citation>
    <scope>NUCLEOTIDE SEQUENCE [LARGE SCALE GENOMIC DNA]</scope>
    <source>
        <strain evidence="2 3">C2</strain>
    </source>
</reference>
<comment type="caution">
    <text evidence="2">The sequence shown here is derived from an EMBL/GenBank/DDBJ whole genome shotgun (WGS) entry which is preliminary data.</text>
</comment>
<dbReference type="VEuPathDB" id="FungiDB:RhiirFUN_015619"/>
<feature type="compositionally biased region" description="Low complexity" evidence="1">
    <location>
        <begin position="41"/>
        <end position="56"/>
    </location>
</feature>
<evidence type="ECO:0000313" key="3">
    <source>
        <dbReference type="Proteomes" id="UP000233469"/>
    </source>
</evidence>
<proteinExistence type="predicted"/>
<name>A0A2N1MW47_9GLOM</name>
<feature type="compositionally biased region" description="Basic and acidic residues" evidence="1">
    <location>
        <begin position="163"/>
        <end position="177"/>
    </location>
</feature>
<organism evidence="2 3">
    <name type="scientific">Rhizophagus irregularis</name>
    <dbReference type="NCBI Taxonomy" id="588596"/>
    <lineage>
        <taxon>Eukaryota</taxon>
        <taxon>Fungi</taxon>
        <taxon>Fungi incertae sedis</taxon>
        <taxon>Mucoromycota</taxon>
        <taxon>Glomeromycotina</taxon>
        <taxon>Glomeromycetes</taxon>
        <taxon>Glomerales</taxon>
        <taxon>Glomeraceae</taxon>
        <taxon>Rhizophagus</taxon>
    </lineage>
</organism>
<dbReference type="AlphaFoldDB" id="A0A2N1MW47"/>
<dbReference type="EMBL" id="LLXL01001185">
    <property type="protein sequence ID" value="PKK65845.1"/>
    <property type="molecule type" value="Genomic_DNA"/>
</dbReference>
<feature type="compositionally biased region" description="Polar residues" evidence="1">
    <location>
        <begin position="8"/>
        <end position="18"/>
    </location>
</feature>
<feature type="region of interest" description="Disordered" evidence="1">
    <location>
        <begin position="1"/>
        <end position="100"/>
    </location>
</feature>
<sequence>MYRKKPQQFRSWNATALNLKTPEEPDKINDSLIQRPRRESWSQSQRGRSVRGRGVWTLDNRHHDRPNVYRRHTMPNSNSKDDYQDRNCNYRTDDESNKCNQWEEDNPIAEEPRNSSTSSGSDCDYTKENIRVKCEYQNHKENFSRKSINNNEPDQVWTHDKYESLESDQSDQKDTKNAKNATAPVSPLNINNELNNNNTQEVSTCEFSQKINKSESPKEQQKTIINSEHPHVITINIRDLTAKGTNEELKTEVVDLEVASEVPKVTPNINPEINPIVTPEVTEISSEVEANPNVNPESDSKVNHEVISETNIEVTPVEVLPLINLDEDDNTGTQSIEAKVSEDIFAVDWDSYQKSVMEQELKRNLERQTIQTPNLRKLDTELMVFDSL</sequence>
<feature type="region of interest" description="Disordered" evidence="1">
    <location>
        <begin position="163"/>
        <end position="196"/>
    </location>
</feature>
<evidence type="ECO:0000313" key="2">
    <source>
        <dbReference type="EMBL" id="PKK65845.1"/>
    </source>
</evidence>
<dbReference type="VEuPathDB" id="FungiDB:RhiirA1_413977"/>
<feature type="region of interest" description="Disordered" evidence="1">
    <location>
        <begin position="105"/>
        <end position="124"/>
    </location>
</feature>
<dbReference type="VEuPathDB" id="FungiDB:FUN_010268"/>
<accession>A0A2N1MW47</accession>
<evidence type="ECO:0000256" key="1">
    <source>
        <dbReference type="SAM" id="MobiDB-lite"/>
    </source>
</evidence>
<protein>
    <submittedName>
        <fullName evidence="2">Uncharacterized protein</fullName>
    </submittedName>
</protein>